<feature type="transmembrane region" description="Helical" evidence="1">
    <location>
        <begin position="147"/>
        <end position="164"/>
    </location>
</feature>
<dbReference type="Proteomes" id="UP001203207">
    <property type="component" value="Unassembled WGS sequence"/>
</dbReference>
<name>A0AAE3FXV4_9EURY</name>
<dbReference type="AlphaFoldDB" id="A0AAE3FXV4"/>
<evidence type="ECO:0000313" key="2">
    <source>
        <dbReference type="EMBL" id="MCL9817372.1"/>
    </source>
</evidence>
<keyword evidence="1" id="KW-0472">Membrane</keyword>
<dbReference type="EMBL" id="JAKRVX010000003">
    <property type="protein sequence ID" value="MCL9817372.1"/>
    <property type="molecule type" value="Genomic_DNA"/>
</dbReference>
<feature type="transmembrane region" description="Helical" evidence="1">
    <location>
        <begin position="12"/>
        <end position="41"/>
    </location>
</feature>
<protein>
    <recommendedName>
        <fullName evidence="4">TIGR04206 family protein</fullName>
    </recommendedName>
</protein>
<evidence type="ECO:0008006" key="4">
    <source>
        <dbReference type="Google" id="ProtNLM"/>
    </source>
</evidence>
<feature type="transmembrane region" description="Helical" evidence="1">
    <location>
        <begin position="117"/>
        <end position="141"/>
    </location>
</feature>
<keyword evidence="1" id="KW-0812">Transmembrane</keyword>
<sequence>MAWVEKEYAGELAVVFAWLALFLPWNITYVGGIFGGSVLYVRFPFVQLQYWWGTGSPMLDGASFAHVGTALTAQSGQAVYPGYVLWSLSAVVIATAGIFATVYYLREAQLQTSPVNPVTLIGVLLLIATIGLTFATIYMQYRGLGGIPLPIGLILLAVFSAILLRTQVSASATHH</sequence>
<dbReference type="Pfam" id="PF24417">
    <property type="entry name" value="DUF7549"/>
    <property type="match status" value="1"/>
</dbReference>
<organism evidence="2 3">
    <name type="scientific">Natronocalculus amylovorans</name>
    <dbReference type="NCBI Taxonomy" id="2917812"/>
    <lineage>
        <taxon>Archaea</taxon>
        <taxon>Methanobacteriati</taxon>
        <taxon>Methanobacteriota</taxon>
        <taxon>Stenosarchaea group</taxon>
        <taxon>Halobacteria</taxon>
        <taxon>Halobacteriales</taxon>
        <taxon>Haloferacaceae</taxon>
        <taxon>Natronocalculus</taxon>
    </lineage>
</organism>
<dbReference type="InterPro" id="IPR055971">
    <property type="entry name" value="DUF7549"/>
</dbReference>
<evidence type="ECO:0000313" key="3">
    <source>
        <dbReference type="Proteomes" id="UP001203207"/>
    </source>
</evidence>
<accession>A0AAE3FXV4</accession>
<feature type="transmembrane region" description="Helical" evidence="1">
    <location>
        <begin position="83"/>
        <end position="105"/>
    </location>
</feature>
<keyword evidence="1" id="KW-1133">Transmembrane helix</keyword>
<comment type="caution">
    <text evidence="2">The sequence shown here is derived from an EMBL/GenBank/DDBJ whole genome shotgun (WGS) entry which is preliminary data.</text>
</comment>
<reference evidence="2" key="2">
    <citation type="submission" date="2022-02" db="EMBL/GenBank/DDBJ databases">
        <authorList>
            <person name="Elcheninov A.G."/>
            <person name="Sorokin D.Y."/>
            <person name="Kublanov I.V."/>
        </authorList>
    </citation>
    <scope>NUCLEOTIDE SEQUENCE</scope>
    <source>
        <strain evidence="2">AArc-St2</strain>
    </source>
</reference>
<dbReference type="RefSeq" id="WP_250584439.1">
    <property type="nucleotide sequence ID" value="NZ_JAKRVX010000003.1"/>
</dbReference>
<reference evidence="2" key="1">
    <citation type="journal article" date="2022" name="Syst. Appl. Microbiol.">
        <title>Natronocalculus amylovorans gen. nov., sp. nov., and Natranaeroarchaeum aerophilus sp. nov., dominant culturable amylolytic natronoarchaea from hypersaline soda lakes in southwestern Siberia.</title>
        <authorList>
            <person name="Sorokin D.Y."/>
            <person name="Elcheninov A.G."/>
            <person name="Khizhniak T.V."/>
            <person name="Koenen M."/>
            <person name="Bale N.J."/>
            <person name="Damste J.S.S."/>
            <person name="Kublanov I.V."/>
        </authorList>
    </citation>
    <scope>NUCLEOTIDE SEQUENCE</scope>
    <source>
        <strain evidence="2">AArc-St2</strain>
    </source>
</reference>
<proteinExistence type="predicted"/>
<gene>
    <name evidence="2" type="ORF">AArcSt2_10500</name>
</gene>
<keyword evidence="3" id="KW-1185">Reference proteome</keyword>
<evidence type="ECO:0000256" key="1">
    <source>
        <dbReference type="SAM" id="Phobius"/>
    </source>
</evidence>